<keyword evidence="1" id="KW-1133">Transmembrane helix</keyword>
<accession>A0A430FGM9</accession>
<feature type="transmembrane region" description="Helical" evidence="1">
    <location>
        <begin position="310"/>
        <end position="330"/>
    </location>
</feature>
<proteinExistence type="predicted"/>
<evidence type="ECO:0000313" key="2">
    <source>
        <dbReference type="EMBL" id="RSX51878.1"/>
    </source>
</evidence>
<name>A0A430FGM9_9BIFI</name>
<reference evidence="2 3" key="1">
    <citation type="submission" date="2018-09" db="EMBL/GenBank/DDBJ databases">
        <title>Characterization of the phylogenetic diversity of five novel species belonging to the genus Bifidobacterium.</title>
        <authorList>
            <person name="Lugli G.A."/>
            <person name="Duranti S."/>
            <person name="Milani C."/>
        </authorList>
    </citation>
    <scope>NUCLEOTIDE SEQUENCE [LARGE SCALE GENOMIC DNA]</scope>
    <source>
        <strain evidence="2 3">2028B</strain>
    </source>
</reference>
<feature type="transmembrane region" description="Helical" evidence="1">
    <location>
        <begin position="256"/>
        <end position="275"/>
    </location>
</feature>
<evidence type="ECO:0000256" key="1">
    <source>
        <dbReference type="SAM" id="Phobius"/>
    </source>
</evidence>
<feature type="transmembrane region" description="Helical" evidence="1">
    <location>
        <begin position="91"/>
        <end position="110"/>
    </location>
</feature>
<feature type="transmembrane region" description="Helical" evidence="1">
    <location>
        <begin position="336"/>
        <end position="356"/>
    </location>
</feature>
<keyword evidence="1" id="KW-0472">Membrane</keyword>
<dbReference type="Pfam" id="PF13347">
    <property type="entry name" value="MFS_2"/>
    <property type="match status" value="1"/>
</dbReference>
<dbReference type="EMBL" id="QXGJ01000002">
    <property type="protein sequence ID" value="RSX51878.1"/>
    <property type="molecule type" value="Genomic_DNA"/>
</dbReference>
<evidence type="ECO:0000313" key="3">
    <source>
        <dbReference type="Proteomes" id="UP000288607"/>
    </source>
</evidence>
<organism evidence="2 3">
    <name type="scientific">Bifidobacterium callimiconis</name>
    <dbReference type="NCBI Taxonomy" id="2306973"/>
    <lineage>
        <taxon>Bacteria</taxon>
        <taxon>Bacillati</taxon>
        <taxon>Actinomycetota</taxon>
        <taxon>Actinomycetes</taxon>
        <taxon>Bifidobacteriales</taxon>
        <taxon>Bifidobacteriaceae</taxon>
        <taxon>Bifidobacterium</taxon>
    </lineage>
</organism>
<dbReference type="InterPro" id="IPR036259">
    <property type="entry name" value="MFS_trans_sf"/>
</dbReference>
<feature type="transmembrane region" description="Helical" evidence="1">
    <location>
        <begin position="158"/>
        <end position="178"/>
    </location>
</feature>
<dbReference type="GO" id="GO:0008643">
    <property type="term" value="P:carbohydrate transport"/>
    <property type="evidence" value="ECO:0007669"/>
    <property type="project" value="InterPro"/>
</dbReference>
<dbReference type="SUPFAM" id="SSF103473">
    <property type="entry name" value="MFS general substrate transporter"/>
    <property type="match status" value="1"/>
</dbReference>
<dbReference type="PANTHER" id="PTHR11328:SF24">
    <property type="entry name" value="MAJOR FACILITATOR SUPERFAMILY (MFS) PROFILE DOMAIN-CONTAINING PROTEIN"/>
    <property type="match status" value="1"/>
</dbReference>
<dbReference type="InterPro" id="IPR039672">
    <property type="entry name" value="MFS_2"/>
</dbReference>
<dbReference type="RefSeq" id="WP_126029425.1">
    <property type="nucleotide sequence ID" value="NZ_JAFEJY010000002.1"/>
</dbReference>
<gene>
    <name evidence="2" type="ORF">D2E23_0485</name>
</gene>
<dbReference type="GO" id="GO:0015293">
    <property type="term" value="F:symporter activity"/>
    <property type="evidence" value="ECO:0007669"/>
    <property type="project" value="InterPro"/>
</dbReference>
<keyword evidence="1" id="KW-0812">Transmembrane</keyword>
<feature type="transmembrane region" description="Helical" evidence="1">
    <location>
        <begin position="12"/>
        <end position="32"/>
    </location>
</feature>
<dbReference type="Gene3D" id="1.20.1250.20">
    <property type="entry name" value="MFS general substrate transporter like domains"/>
    <property type="match status" value="1"/>
</dbReference>
<comment type="caution">
    <text evidence="2">The sequence shown here is derived from an EMBL/GenBank/DDBJ whole genome shotgun (WGS) entry which is preliminary data.</text>
</comment>
<feature type="transmembrane region" description="Helical" evidence="1">
    <location>
        <begin position="287"/>
        <end position="303"/>
    </location>
</feature>
<protein>
    <submittedName>
        <fullName evidence="2">MFS transporter</fullName>
    </submittedName>
</protein>
<dbReference type="OrthoDB" id="181905at2"/>
<dbReference type="Proteomes" id="UP000288607">
    <property type="component" value="Unassembled WGS sequence"/>
</dbReference>
<feature type="transmembrane region" description="Helical" evidence="1">
    <location>
        <begin position="428"/>
        <end position="452"/>
    </location>
</feature>
<feature type="transmembrane region" description="Helical" evidence="1">
    <location>
        <begin position="184"/>
        <end position="206"/>
    </location>
</feature>
<dbReference type="AlphaFoldDB" id="A0A430FGM9"/>
<sequence length="518" mass="57311">MFSKIGKKRKITLWTRIGFGMGGMLSSGALTFTHTYMVLFISTEAGLSAGEAAIIASAAIYLDAVLAPLMGFISDNFYNTRIGRRFGRRRFWILAAIPMMVAEPLIFLVTPFGFGYYLLCYIVYNIGYSFASTSLGPLTIEMTDNFEERSYLTGTKHLFGNVTGFLMAFLVAFGFGIFGENNPHSYFIIACINASIMVIALLGVYLSTWERTPEEVAQEKIANVGEAIKKLFIDIFSTFRNRSFRRILYVQMSAKFAANVWSACYSYFIVFTLGIPKSFASASETPGKVVAIVCIAVWIAWLAKKGFHQPWYAAVLGAATCMAVFIGLGVGQFTDMIPVATVMVAYPIVFGVWKFFYAGFQYLPDVPLNYVPDIDELITLRRREGIYSSAQRLVNQLIQGLITTVFGFLLLASGFISTKDGQTVEQPISVPITVSLTLLIGCCCMFVLSAFLARNLKIDKDTCDIVTGEVERVKAGGLMADVDPEVKKVCEELSGLPYERCFAHNTIGYQEEEIKPAA</sequence>
<keyword evidence="3" id="KW-1185">Reference proteome</keyword>
<feature type="transmembrane region" description="Helical" evidence="1">
    <location>
        <begin position="397"/>
        <end position="416"/>
    </location>
</feature>
<dbReference type="PANTHER" id="PTHR11328">
    <property type="entry name" value="MAJOR FACILITATOR SUPERFAMILY DOMAIN-CONTAINING PROTEIN"/>
    <property type="match status" value="1"/>
</dbReference>
<feature type="transmembrane region" description="Helical" evidence="1">
    <location>
        <begin position="52"/>
        <end position="70"/>
    </location>
</feature>
<dbReference type="GO" id="GO:0005886">
    <property type="term" value="C:plasma membrane"/>
    <property type="evidence" value="ECO:0007669"/>
    <property type="project" value="TreeGrafter"/>
</dbReference>
<feature type="transmembrane region" description="Helical" evidence="1">
    <location>
        <begin position="116"/>
        <end position="138"/>
    </location>
</feature>